<sequence>MARLTIRTLLATTLVFTLAACGGVPMSRSPGSAGAQVTIPQRPAGSAASEAGLQQWVQAFRPAAMSAGITPATFDRSMALAHYDSSIVALDGRQSEFSRPVWAYLDDAASGSRVSIGREKAAQLSGTLGAIESRYGVPREIVLAVWGMESNFGANRGSTRIIPALATLAYDGRRGQFFGNELIAAMRIVQSGDTTPEGLVGSWAGAMGHTQFMPSSYLAHAVDFTGDSRRDIWSNDPTDSLASTAAYLRQAGWQPGTPWGVEVVLPANFNYALSGKNNRQSGASWSGMGVRTANGTAMPRWAGSILVPAGARGPAFLISDNFRAILDYNTSDSYALGVSILGDRIAGRAGVQGSWPRGDRPLSNSEKAEIQRLLTQRGFYRDEVDGKLGAKSTEAIRAFQQSIGATPDGYADARLLGQLRG</sequence>
<proteinExistence type="predicted"/>
<accession>A0A2H5EZ66</accession>
<dbReference type="PANTHER" id="PTHR30163">
    <property type="entry name" value="MEMBRANE-BOUND LYTIC MUREIN TRANSGLYCOSYLASE B"/>
    <property type="match status" value="1"/>
</dbReference>
<dbReference type="RefSeq" id="WP_101752625.1">
    <property type="nucleotide sequence ID" value="NZ_CP025430.1"/>
</dbReference>
<dbReference type="InterPro" id="IPR036365">
    <property type="entry name" value="PGBD-like_sf"/>
</dbReference>
<dbReference type="Pfam" id="PF13406">
    <property type="entry name" value="SLT_2"/>
    <property type="match status" value="1"/>
</dbReference>
<dbReference type="InterPro" id="IPR043426">
    <property type="entry name" value="MltB-like"/>
</dbReference>
<dbReference type="FunFam" id="1.10.8.350:FF:000001">
    <property type="entry name" value="Lytic murein transglycosylase B"/>
    <property type="match status" value="1"/>
</dbReference>
<evidence type="ECO:0000259" key="3">
    <source>
        <dbReference type="Pfam" id="PF13406"/>
    </source>
</evidence>
<dbReference type="GO" id="GO:0008933">
    <property type="term" value="F:peptidoglycan lytic transglycosylase activity"/>
    <property type="evidence" value="ECO:0007669"/>
    <property type="project" value="TreeGrafter"/>
</dbReference>
<dbReference type="PROSITE" id="PS51257">
    <property type="entry name" value="PROKAR_LIPOPROTEIN"/>
    <property type="match status" value="1"/>
</dbReference>
<reference evidence="4 5" key="1">
    <citation type="journal article" date="2013" name="Antonie Van Leeuwenhoek">
        <title>Paracoccus zhejiangensis sp. nov., isolated from activated sludge in wastewater-treatment system.</title>
        <authorList>
            <person name="Wu Z.G."/>
            <person name="Zhang D.F."/>
            <person name="Liu Y.L."/>
            <person name="Wang F."/>
            <person name="Jiang X."/>
            <person name="Li C."/>
            <person name="Li S.P."/>
            <person name="Hong Q."/>
            <person name="Li W.J."/>
        </authorList>
    </citation>
    <scope>NUCLEOTIDE SEQUENCE [LARGE SCALE GENOMIC DNA]</scope>
    <source>
        <strain evidence="4 5">J6</strain>
    </source>
</reference>
<dbReference type="CDD" id="cd13399">
    <property type="entry name" value="Slt35-like"/>
    <property type="match status" value="1"/>
</dbReference>
<evidence type="ECO:0000313" key="4">
    <source>
        <dbReference type="EMBL" id="AUH64596.1"/>
    </source>
</evidence>
<dbReference type="InterPro" id="IPR031304">
    <property type="entry name" value="SLT_2"/>
</dbReference>
<protein>
    <submittedName>
        <fullName evidence="4">Lytic murein transglycosylase</fullName>
    </submittedName>
</protein>
<dbReference type="GO" id="GO:0009253">
    <property type="term" value="P:peptidoglycan catabolic process"/>
    <property type="evidence" value="ECO:0007669"/>
    <property type="project" value="TreeGrafter"/>
</dbReference>
<dbReference type="EMBL" id="CP025430">
    <property type="protein sequence ID" value="AUH64596.1"/>
    <property type="molecule type" value="Genomic_DNA"/>
</dbReference>
<dbReference type="PANTHER" id="PTHR30163:SF8">
    <property type="entry name" value="LYTIC MUREIN TRANSGLYCOSYLASE"/>
    <property type="match status" value="1"/>
</dbReference>
<feature type="signal peptide" evidence="1">
    <location>
        <begin position="1"/>
        <end position="19"/>
    </location>
</feature>
<dbReference type="Gene3D" id="1.10.101.10">
    <property type="entry name" value="PGBD-like superfamily/PGBD"/>
    <property type="match status" value="1"/>
</dbReference>
<organism evidence="4 5">
    <name type="scientific">Paracoccus zhejiangensis</name>
    <dbReference type="NCBI Taxonomy" id="1077935"/>
    <lineage>
        <taxon>Bacteria</taxon>
        <taxon>Pseudomonadati</taxon>
        <taxon>Pseudomonadota</taxon>
        <taxon>Alphaproteobacteria</taxon>
        <taxon>Rhodobacterales</taxon>
        <taxon>Paracoccaceae</taxon>
        <taxon>Paracoccus</taxon>
    </lineage>
</organism>
<dbReference type="InterPro" id="IPR002477">
    <property type="entry name" value="Peptidoglycan-bd-like"/>
</dbReference>
<name>A0A2H5EZ66_9RHOB</name>
<dbReference type="Gene3D" id="1.10.530.10">
    <property type="match status" value="1"/>
</dbReference>
<dbReference type="AlphaFoldDB" id="A0A2H5EZ66"/>
<dbReference type="Gene3D" id="1.10.8.350">
    <property type="entry name" value="Bacterial muramidase"/>
    <property type="match status" value="1"/>
</dbReference>
<dbReference type="SUPFAM" id="SSF53955">
    <property type="entry name" value="Lysozyme-like"/>
    <property type="match status" value="1"/>
</dbReference>
<keyword evidence="5" id="KW-1185">Reference proteome</keyword>
<dbReference type="NCBIfam" id="TIGR02283">
    <property type="entry name" value="MltB_2"/>
    <property type="match status" value="1"/>
</dbReference>
<dbReference type="KEGG" id="pzh:CX676_10825"/>
<feature type="chain" id="PRO_5014163425" evidence="1">
    <location>
        <begin position="20"/>
        <end position="421"/>
    </location>
</feature>
<dbReference type="SUPFAM" id="SSF47090">
    <property type="entry name" value="PGBD-like"/>
    <property type="match status" value="1"/>
</dbReference>
<feature type="domain" description="Transglycosylase SLT" evidence="3">
    <location>
        <begin position="54"/>
        <end position="343"/>
    </location>
</feature>
<gene>
    <name evidence="4" type="ORF">CX676_10825</name>
</gene>
<evidence type="ECO:0000256" key="1">
    <source>
        <dbReference type="SAM" id="SignalP"/>
    </source>
</evidence>
<dbReference type="OrthoDB" id="9808544at2"/>
<dbReference type="InterPro" id="IPR023346">
    <property type="entry name" value="Lysozyme-like_dom_sf"/>
</dbReference>
<dbReference type="Proteomes" id="UP000234530">
    <property type="component" value="Chromosome"/>
</dbReference>
<evidence type="ECO:0000313" key="5">
    <source>
        <dbReference type="Proteomes" id="UP000234530"/>
    </source>
</evidence>
<evidence type="ECO:0000259" key="2">
    <source>
        <dbReference type="Pfam" id="PF01471"/>
    </source>
</evidence>
<feature type="domain" description="Peptidoglycan binding-like" evidence="2">
    <location>
        <begin position="368"/>
        <end position="419"/>
    </location>
</feature>
<keyword evidence="1" id="KW-0732">Signal</keyword>
<dbReference type="InterPro" id="IPR036366">
    <property type="entry name" value="PGBDSf"/>
</dbReference>
<dbReference type="InterPro" id="IPR011970">
    <property type="entry name" value="MltB_2"/>
</dbReference>
<dbReference type="Pfam" id="PF01471">
    <property type="entry name" value="PG_binding_1"/>
    <property type="match status" value="1"/>
</dbReference>